<feature type="transmembrane region" description="Helical" evidence="4">
    <location>
        <begin position="829"/>
        <end position="849"/>
    </location>
</feature>
<evidence type="ECO:0000313" key="7">
    <source>
        <dbReference type="EMBL" id="KAK6625985.1"/>
    </source>
</evidence>
<dbReference type="PANTHER" id="PTHR45813:SF8">
    <property type="entry name" value="IG-LIKE DOMAIN-CONTAINING PROTEIN"/>
    <property type="match status" value="1"/>
</dbReference>
<feature type="domain" description="G-protein coupled receptors family 2 profile 1" evidence="5">
    <location>
        <begin position="273"/>
        <end position="330"/>
    </location>
</feature>
<dbReference type="InterPro" id="IPR046338">
    <property type="entry name" value="GAIN_dom_sf"/>
</dbReference>
<feature type="compositionally biased region" description="Polar residues" evidence="3">
    <location>
        <begin position="1176"/>
        <end position="1187"/>
    </location>
</feature>
<keyword evidence="4" id="KW-1133">Transmembrane helix</keyword>
<dbReference type="SMART" id="SM00409">
    <property type="entry name" value="IG"/>
    <property type="match status" value="2"/>
</dbReference>
<dbReference type="GO" id="GO:0004930">
    <property type="term" value="F:G protein-coupled receptor activity"/>
    <property type="evidence" value="ECO:0007669"/>
    <property type="project" value="InterPro"/>
</dbReference>
<evidence type="ECO:0000256" key="3">
    <source>
        <dbReference type="SAM" id="MobiDB-lite"/>
    </source>
</evidence>
<feature type="region of interest" description="Disordered" evidence="3">
    <location>
        <begin position="1134"/>
        <end position="1163"/>
    </location>
</feature>
<feature type="transmembrane region" description="Helical" evidence="4">
    <location>
        <begin position="669"/>
        <end position="691"/>
    </location>
</feature>
<dbReference type="InterPro" id="IPR013783">
    <property type="entry name" value="Ig-like_fold"/>
</dbReference>
<dbReference type="InterPro" id="IPR001879">
    <property type="entry name" value="GPCR_2_extracellular_dom"/>
</dbReference>
<dbReference type="Gene3D" id="2.60.220.50">
    <property type="match status" value="1"/>
</dbReference>
<dbReference type="InterPro" id="IPR013098">
    <property type="entry name" value="Ig_I-set"/>
</dbReference>
<name>A0AAN8PCF9_POLSC</name>
<dbReference type="SUPFAM" id="SSF48726">
    <property type="entry name" value="Immunoglobulin"/>
    <property type="match status" value="2"/>
</dbReference>
<dbReference type="PROSITE" id="PS50227">
    <property type="entry name" value="G_PROTEIN_RECEP_F2_3"/>
    <property type="match status" value="1"/>
</dbReference>
<evidence type="ECO:0000259" key="5">
    <source>
        <dbReference type="PROSITE" id="PS50227"/>
    </source>
</evidence>
<feature type="compositionally biased region" description="Basic and acidic residues" evidence="3">
    <location>
        <begin position="1189"/>
        <end position="1205"/>
    </location>
</feature>
<organism evidence="7 8">
    <name type="scientific">Polyplax serrata</name>
    <name type="common">Common mouse louse</name>
    <dbReference type="NCBI Taxonomy" id="468196"/>
    <lineage>
        <taxon>Eukaryota</taxon>
        <taxon>Metazoa</taxon>
        <taxon>Ecdysozoa</taxon>
        <taxon>Arthropoda</taxon>
        <taxon>Hexapoda</taxon>
        <taxon>Insecta</taxon>
        <taxon>Pterygota</taxon>
        <taxon>Neoptera</taxon>
        <taxon>Paraneoptera</taxon>
        <taxon>Psocodea</taxon>
        <taxon>Troctomorpha</taxon>
        <taxon>Phthiraptera</taxon>
        <taxon>Anoplura</taxon>
        <taxon>Polyplacidae</taxon>
        <taxon>Polyplax</taxon>
    </lineage>
</organism>
<reference evidence="7 8" key="1">
    <citation type="submission" date="2023-10" db="EMBL/GenBank/DDBJ databases">
        <title>Genomes of two closely related lineages of the louse Polyplax serrata with different host specificities.</title>
        <authorList>
            <person name="Martinu J."/>
            <person name="Tarabai H."/>
            <person name="Stefka J."/>
            <person name="Hypsa V."/>
        </authorList>
    </citation>
    <scope>NUCLEOTIDE SEQUENCE [LARGE SCALE GENOMIC DNA]</scope>
    <source>
        <strain evidence="7">HR10_N</strain>
    </source>
</reference>
<feature type="domain" description="Ig-like" evidence="6">
    <location>
        <begin position="163"/>
        <end position="259"/>
    </location>
</feature>
<dbReference type="InterPro" id="IPR051587">
    <property type="entry name" value="Adhesion_GPCR"/>
</dbReference>
<evidence type="ECO:0000313" key="8">
    <source>
        <dbReference type="Proteomes" id="UP001372834"/>
    </source>
</evidence>
<keyword evidence="2" id="KW-0325">Glycoprotein</keyword>
<dbReference type="InterPro" id="IPR036445">
    <property type="entry name" value="GPCR_2_extracell_dom_sf"/>
</dbReference>
<feature type="transmembrane region" description="Helical" evidence="4">
    <location>
        <begin position="637"/>
        <end position="662"/>
    </location>
</feature>
<dbReference type="Gene3D" id="2.60.40.10">
    <property type="entry name" value="Immunoglobulins"/>
    <property type="match status" value="2"/>
</dbReference>
<comment type="similarity">
    <text evidence="1">Belongs to the G-protein coupled receptor 2 family. Adhesion G-protein coupled receptor (ADGR) subfamily.</text>
</comment>
<dbReference type="InterPro" id="IPR007110">
    <property type="entry name" value="Ig-like_dom"/>
</dbReference>
<dbReference type="EMBL" id="JAWJWE010000037">
    <property type="protein sequence ID" value="KAK6625985.1"/>
    <property type="molecule type" value="Genomic_DNA"/>
</dbReference>
<dbReference type="InterPro" id="IPR003598">
    <property type="entry name" value="Ig_sub2"/>
</dbReference>
<evidence type="ECO:0000256" key="2">
    <source>
        <dbReference type="ARBA" id="ARBA00023180"/>
    </source>
</evidence>
<feature type="transmembrane region" description="Helical" evidence="4">
    <location>
        <begin position="779"/>
        <end position="800"/>
    </location>
</feature>
<dbReference type="GO" id="GO:0007189">
    <property type="term" value="P:adenylate cyclase-activating G protein-coupled receptor signaling pathway"/>
    <property type="evidence" value="ECO:0007669"/>
    <property type="project" value="TreeGrafter"/>
</dbReference>
<protein>
    <submittedName>
        <fullName evidence="7">Uncharacterized protein</fullName>
    </submittedName>
</protein>
<sequence length="1308" mass="146860">MSNVYKVERLKVLNYTYGLDATFHFYGSKQEEGAIREALKRLAEESSLGTTNVTLRRDATLLVESVTVSKKSIRVGQEFSISCIAQGSVYMTFTWLKDGATINESVITRSVSMHLIYLSRGRYQYTLMIDKASLLDEGIYTCHVSDWHVQQCKGIHVHVAGPPEIRLTPMSATVEKGASLDVVCIPLNNRPKQEKFGYSWIKNRHLLKMTPGREVWEDLYLSHYNGGINTGSVLEITNIQKSATYTCQAQGIGASSELSVRVEVVNKSVVPLCMAEGKYGVAWQTTAPGMETIADCPFHVGGHARRECRLTDFNTTRWDIPNFTGCLSSDIESIYNNFTRLTIGYDVTNGSVTLANLLNQVSKRSTFLPGECERIVDILSQVLRYLNSSSMFADLRNSAGPFYNVINLLLSHERCFITDKKVVLLQNLVRTKGIIWGSLFSGTPSVFQDMTSLIVEVTKLKTRQVYNLFFPPKHKSHLSWLTDRIAVRVDTSKYKATPQESFTVVVAAYKNLTQFLKSRYLTKFEDGTDQEFEINSRLVTIELGRRRFRISPVADSFFADIELDHFVKDYDPEAWRWSCGVTEFASFRSTWDLNACTGQMVSPNTTRCRCRKTGTYAVLLISKNQPVPANSKESKHFVVLIGCGCCLIQSLLTLCLLLPYWCRRKTCLVFLKMQCCLATACAMSVFIYSVQHSVSNAVFPLVTTFLEIFLLVGLSSHLSKLLVVYTEIIQLPTNKHMKETVVCIITGLPVLAVLCNFLGYHSTGWNLNSWWILKGSMIFNVFITSAALLVVLFAFLYVSVLRKLYVLSQRSADKNKAVFRRIGLLKRGGLIFVTMIIMESASIFYINVLDVSSQYFFSSSSALLGFVILSCYILKSECSFHEKLVKSVKENAQTGEDDFSSESVINPLRFFTKQEGDAESEAAPPMRRPSLKRRICDPQTSGDLSEQFVLSETGTLRKDEGCTGTLETFISSVEGSAERRTHMSSVRKPLTSFKIHEHYLGEYVEQEEPRLQPPSLPPEDESWEYEKLNGSMPKPDVAQCYIRETNPVTSQEIITTRVCVELGVITTHQKNELTGQEVATPAIVLCSVDVEPCQSRMVEVSDTVNDAICCGGINNGGSIVLGMGNHRLHLPADRVKQNKMAGNAKKRRHEKPELDEVDPDLGLGLGLDDISRVTGQESETTLCSTPQLKADETKGEDCSNSEKTDSSSLAEYEGERNQPEGTEDKKMKKEDDENIDGMLDRISHDLDYLLNRKPSLVSRKSSKISGKSSIKRIAEEVEEEEEEQQQQQQQQQQEKEMSNGAAENFSKF</sequence>
<dbReference type="PROSITE" id="PS50835">
    <property type="entry name" value="IG_LIKE"/>
    <property type="match status" value="2"/>
</dbReference>
<keyword evidence="4" id="KW-0812">Transmembrane</keyword>
<feature type="region of interest" description="Disordered" evidence="3">
    <location>
        <begin position="1252"/>
        <end position="1308"/>
    </location>
</feature>
<feature type="compositionally biased region" description="Basic and acidic residues" evidence="3">
    <location>
        <begin position="1213"/>
        <end position="1231"/>
    </location>
</feature>
<gene>
    <name evidence="7" type="ORF">RUM43_006286</name>
</gene>
<dbReference type="GO" id="GO:0016020">
    <property type="term" value="C:membrane"/>
    <property type="evidence" value="ECO:0007669"/>
    <property type="project" value="InterPro"/>
</dbReference>
<feature type="transmembrane region" description="Helical" evidence="4">
    <location>
        <begin position="740"/>
        <end position="759"/>
    </location>
</feature>
<accession>A0AAN8PCF9</accession>
<dbReference type="CDD" id="cd00096">
    <property type="entry name" value="Ig"/>
    <property type="match status" value="1"/>
</dbReference>
<proteinExistence type="inferred from homology"/>
<keyword evidence="4" id="KW-0472">Membrane</keyword>
<dbReference type="Gene3D" id="4.10.1240.10">
    <property type="entry name" value="GPCR, family 2, extracellular hormone receptor domain"/>
    <property type="match status" value="1"/>
</dbReference>
<dbReference type="PANTHER" id="PTHR45813">
    <property type="entry name" value="IG-LIKE DOMAIN-CONTAINING PROTEIN"/>
    <property type="match status" value="1"/>
</dbReference>
<dbReference type="InterPro" id="IPR003599">
    <property type="entry name" value="Ig_sub"/>
</dbReference>
<dbReference type="InterPro" id="IPR036179">
    <property type="entry name" value="Ig-like_dom_sf"/>
</dbReference>
<feature type="transmembrane region" description="Helical" evidence="4">
    <location>
        <begin position="697"/>
        <end position="719"/>
    </location>
</feature>
<comment type="caution">
    <text evidence="7">The sequence shown here is derived from an EMBL/GenBank/DDBJ whole genome shotgun (WGS) entry which is preliminary data.</text>
</comment>
<dbReference type="Proteomes" id="UP001372834">
    <property type="component" value="Unassembled WGS sequence"/>
</dbReference>
<dbReference type="Pfam" id="PF07679">
    <property type="entry name" value="I-set"/>
    <property type="match status" value="1"/>
</dbReference>
<dbReference type="SMART" id="SM00408">
    <property type="entry name" value="IGc2"/>
    <property type="match status" value="1"/>
</dbReference>
<evidence type="ECO:0000259" key="6">
    <source>
        <dbReference type="PROSITE" id="PS50835"/>
    </source>
</evidence>
<evidence type="ECO:0000256" key="4">
    <source>
        <dbReference type="SAM" id="Phobius"/>
    </source>
</evidence>
<feature type="domain" description="Ig-like" evidence="6">
    <location>
        <begin position="64"/>
        <end position="146"/>
    </location>
</feature>
<evidence type="ECO:0000256" key="1">
    <source>
        <dbReference type="ARBA" id="ARBA00007343"/>
    </source>
</evidence>
<feature type="region of interest" description="Disordered" evidence="3">
    <location>
        <begin position="1176"/>
        <end position="1235"/>
    </location>
</feature>